<name>A0A0J8DS72_BETVV</name>
<dbReference type="EMBL" id="KQ101120">
    <property type="protein sequence ID" value="KMS93575.1"/>
    <property type="molecule type" value="Genomic_DNA"/>
</dbReference>
<protein>
    <submittedName>
        <fullName evidence="1">Uncharacterized protein</fullName>
    </submittedName>
</protein>
<dbReference type="AlphaFoldDB" id="A0A0J8DS72"/>
<gene>
    <name evidence="1" type="ORF">BVRB_030090</name>
</gene>
<evidence type="ECO:0000313" key="1">
    <source>
        <dbReference type="EMBL" id="KMS93575.1"/>
    </source>
</evidence>
<keyword evidence="2" id="KW-1185">Reference proteome</keyword>
<evidence type="ECO:0000313" key="2">
    <source>
        <dbReference type="Proteomes" id="UP000035740"/>
    </source>
</evidence>
<proteinExistence type="predicted"/>
<organism evidence="1 2">
    <name type="scientific">Beta vulgaris subsp. vulgaris</name>
    <name type="common">Beet</name>
    <dbReference type="NCBI Taxonomy" id="3555"/>
    <lineage>
        <taxon>Eukaryota</taxon>
        <taxon>Viridiplantae</taxon>
        <taxon>Streptophyta</taxon>
        <taxon>Embryophyta</taxon>
        <taxon>Tracheophyta</taxon>
        <taxon>Spermatophyta</taxon>
        <taxon>Magnoliopsida</taxon>
        <taxon>eudicotyledons</taxon>
        <taxon>Gunneridae</taxon>
        <taxon>Pentapetalae</taxon>
        <taxon>Caryophyllales</taxon>
        <taxon>Chenopodiaceae</taxon>
        <taxon>Betoideae</taxon>
        <taxon>Beta</taxon>
    </lineage>
</organism>
<feature type="non-terminal residue" evidence="1">
    <location>
        <position position="1"/>
    </location>
</feature>
<dbReference type="Proteomes" id="UP000035740">
    <property type="component" value="Unassembled WGS sequence"/>
</dbReference>
<accession>A0A0J8DS72</accession>
<sequence>GPHWSNSIKFRDVTNFSVNFVMNEYHETDDVAVLHLHNAHQLTSGTGVSALFPTNFATIEEFARNCTKNPKQRCFYYVNPAIQREADHSNNERLQRSFYRDVTRDRMQIFNMALRDHARSQNLSIIEGEMPTRSRWQSCWDGIHYSEMFDHFEPGDSRWFGGASMMITQTFINAICNQPCYAMETTSS</sequence>
<dbReference type="Gramene" id="KMS93575">
    <property type="protein sequence ID" value="KMS93575"/>
    <property type="gene ID" value="BVRB_030090"/>
</dbReference>
<reference evidence="1 2" key="1">
    <citation type="journal article" date="2014" name="Nature">
        <title>The genome of the recently domesticated crop plant sugar beet (Beta vulgaris).</title>
        <authorList>
            <person name="Dohm J.C."/>
            <person name="Minoche A.E."/>
            <person name="Holtgrawe D."/>
            <person name="Capella-Gutierrez S."/>
            <person name="Zakrzewski F."/>
            <person name="Tafer H."/>
            <person name="Rupp O."/>
            <person name="Sorensen T.R."/>
            <person name="Stracke R."/>
            <person name="Reinhardt R."/>
            <person name="Goesmann A."/>
            <person name="Kraft T."/>
            <person name="Schulz B."/>
            <person name="Stadler P.F."/>
            <person name="Schmidt T."/>
            <person name="Gabaldon T."/>
            <person name="Lehrach H."/>
            <person name="Weisshaar B."/>
            <person name="Himmelbauer H."/>
        </authorList>
    </citation>
    <scope>NUCLEOTIDE SEQUENCE [LARGE SCALE GENOMIC DNA]</scope>
    <source>
        <tissue evidence="1">Taproot</tissue>
    </source>
</reference>